<gene>
    <name evidence="8" type="ORF">BT63DRAFT_420711</name>
</gene>
<evidence type="ECO:0000256" key="2">
    <source>
        <dbReference type="ARBA" id="ARBA00022771"/>
    </source>
</evidence>
<feature type="region of interest" description="Disordered" evidence="5">
    <location>
        <begin position="1"/>
        <end position="20"/>
    </location>
</feature>
<dbReference type="PANTHER" id="PTHR12197:SF251">
    <property type="entry name" value="EG:BACR7C10.4 PROTEIN"/>
    <property type="match status" value="1"/>
</dbReference>
<evidence type="ECO:0000313" key="9">
    <source>
        <dbReference type="Proteomes" id="UP000799302"/>
    </source>
</evidence>
<evidence type="ECO:0000313" key="8">
    <source>
        <dbReference type="EMBL" id="KAF2675514.1"/>
    </source>
</evidence>
<evidence type="ECO:0000256" key="3">
    <source>
        <dbReference type="ARBA" id="ARBA00022833"/>
    </source>
</evidence>
<dbReference type="PROSITE" id="PS50865">
    <property type="entry name" value="ZF_MYND_2"/>
    <property type="match status" value="1"/>
</dbReference>
<feature type="domain" description="SET" evidence="6">
    <location>
        <begin position="17"/>
        <end position="285"/>
    </location>
</feature>
<dbReference type="GO" id="GO:0008270">
    <property type="term" value="F:zinc ion binding"/>
    <property type="evidence" value="ECO:0007669"/>
    <property type="project" value="UniProtKB-KW"/>
</dbReference>
<evidence type="ECO:0000256" key="5">
    <source>
        <dbReference type="SAM" id="MobiDB-lite"/>
    </source>
</evidence>
<evidence type="ECO:0000259" key="6">
    <source>
        <dbReference type="PROSITE" id="PS50280"/>
    </source>
</evidence>
<dbReference type="InterPro" id="IPR001214">
    <property type="entry name" value="SET_dom"/>
</dbReference>
<dbReference type="OrthoDB" id="5945798at2759"/>
<dbReference type="Pfam" id="PF00856">
    <property type="entry name" value="SET"/>
    <property type="match status" value="1"/>
</dbReference>
<accession>A0A6A6UX04</accession>
<reference evidence="8" key="1">
    <citation type="journal article" date="2020" name="Stud. Mycol.">
        <title>101 Dothideomycetes genomes: a test case for predicting lifestyles and emergence of pathogens.</title>
        <authorList>
            <person name="Haridas S."/>
            <person name="Albert R."/>
            <person name="Binder M."/>
            <person name="Bloem J."/>
            <person name="Labutti K."/>
            <person name="Salamov A."/>
            <person name="Andreopoulos B."/>
            <person name="Baker S."/>
            <person name="Barry K."/>
            <person name="Bills G."/>
            <person name="Bluhm B."/>
            <person name="Cannon C."/>
            <person name="Castanera R."/>
            <person name="Culley D."/>
            <person name="Daum C."/>
            <person name="Ezra D."/>
            <person name="Gonzalez J."/>
            <person name="Henrissat B."/>
            <person name="Kuo A."/>
            <person name="Liang C."/>
            <person name="Lipzen A."/>
            <person name="Lutzoni F."/>
            <person name="Magnuson J."/>
            <person name="Mondo S."/>
            <person name="Nolan M."/>
            <person name="Ohm R."/>
            <person name="Pangilinan J."/>
            <person name="Park H.-J."/>
            <person name="Ramirez L."/>
            <person name="Alfaro M."/>
            <person name="Sun H."/>
            <person name="Tritt A."/>
            <person name="Yoshinaga Y."/>
            <person name="Zwiers L.-H."/>
            <person name="Turgeon B."/>
            <person name="Goodwin S."/>
            <person name="Spatafora J."/>
            <person name="Crous P."/>
            <person name="Grigoriev I."/>
        </authorList>
    </citation>
    <scope>NUCLEOTIDE SEQUENCE</scope>
    <source>
        <strain evidence="8">CBS 115976</strain>
    </source>
</reference>
<dbReference type="InterPro" id="IPR002893">
    <property type="entry name" value="Znf_MYND"/>
</dbReference>
<name>A0A6A6UX04_9PEZI</name>
<dbReference type="AlphaFoldDB" id="A0A6A6UX04"/>
<dbReference type="CDD" id="cd20071">
    <property type="entry name" value="SET_SMYD"/>
    <property type="match status" value="1"/>
</dbReference>
<dbReference type="Proteomes" id="UP000799302">
    <property type="component" value="Unassembled WGS sequence"/>
</dbReference>
<keyword evidence="3" id="KW-0862">Zinc</keyword>
<evidence type="ECO:0000256" key="4">
    <source>
        <dbReference type="PROSITE-ProRule" id="PRU00134"/>
    </source>
</evidence>
<dbReference type="InterPro" id="IPR050869">
    <property type="entry name" value="H3K4_H4K5_MeTrfase"/>
</dbReference>
<dbReference type="SUPFAM" id="SSF144232">
    <property type="entry name" value="HIT/MYND zinc finger-like"/>
    <property type="match status" value="1"/>
</dbReference>
<keyword evidence="1" id="KW-0479">Metal-binding</keyword>
<dbReference type="Gene3D" id="2.170.270.10">
    <property type="entry name" value="SET domain"/>
    <property type="match status" value="1"/>
</dbReference>
<protein>
    <submittedName>
        <fullName evidence="8">Uncharacterized protein</fullName>
    </submittedName>
</protein>
<dbReference type="Gene3D" id="1.10.220.160">
    <property type="match status" value="1"/>
</dbReference>
<keyword evidence="2 4" id="KW-0863">Zinc-finger</keyword>
<dbReference type="PANTHER" id="PTHR12197">
    <property type="entry name" value="HISTONE-LYSINE N-METHYLTRANSFERASE SMYD"/>
    <property type="match status" value="1"/>
</dbReference>
<dbReference type="EMBL" id="MU004230">
    <property type="protein sequence ID" value="KAF2675514.1"/>
    <property type="molecule type" value="Genomic_DNA"/>
</dbReference>
<dbReference type="SUPFAM" id="SSF82199">
    <property type="entry name" value="SET domain"/>
    <property type="match status" value="1"/>
</dbReference>
<evidence type="ECO:0000256" key="1">
    <source>
        <dbReference type="ARBA" id="ARBA00022723"/>
    </source>
</evidence>
<feature type="domain" description="MYND-type" evidence="7">
    <location>
        <begin position="67"/>
        <end position="125"/>
    </location>
</feature>
<dbReference type="Gene3D" id="6.10.140.2220">
    <property type="match status" value="1"/>
</dbReference>
<sequence>MSRAIPLPTAASDPPLNNLQRRKAGLDKRPEGQGLFATRACNAGAHLHNTPRITLGIIEWDKHTTACANCFGWEEDGARQWIQSVPDGSQGELTKIKMCARCKTVGFCGRECQEMAWGQWHKHECKTLAKLGASERDVLKEELTRGLAQLLIMNRKGTLMREDWDNFQDLQGGYCRPKKTAARLRTIVNLAMKIAGITETTPIGGVDGAKPGLAFAFTMADIIKSNAYTLTSNFLDPLGMAFCPLIARANHSCAPNAFVTQNGQAASIRALRPIAKNEEVTIAYVDTSYPFHTRQRELETTWAFTCACPLCVQGSTTWRDVFPLRAQAREEFKEEMREILKLAAPRALEASKGMAGGADTFGLHDKDEDVRIFTAADMVAEAQGRTLDLSWYEKSGVWPMYRQPYTEMVQTTMLSEMKPSGKWLLALKLSVQLAMVVDPVQRPEEHDPLRLMHYVRIAIVLHLLPDVGMLPFDREKVQMGLAAAIYLNRIKAFGAGTVMCAFLTWRFGGIVEPHIKELSNKDSAKSLHARKDMEKMRDWAAKTEWKIAQESLEKMKK</sequence>
<dbReference type="PROSITE" id="PS50280">
    <property type="entry name" value="SET"/>
    <property type="match status" value="1"/>
</dbReference>
<keyword evidence="9" id="KW-1185">Reference proteome</keyword>
<dbReference type="InterPro" id="IPR046341">
    <property type="entry name" value="SET_dom_sf"/>
</dbReference>
<dbReference type="GO" id="GO:0005634">
    <property type="term" value="C:nucleus"/>
    <property type="evidence" value="ECO:0007669"/>
    <property type="project" value="TreeGrafter"/>
</dbReference>
<organism evidence="8 9">
    <name type="scientific">Microthyrium microscopicum</name>
    <dbReference type="NCBI Taxonomy" id="703497"/>
    <lineage>
        <taxon>Eukaryota</taxon>
        <taxon>Fungi</taxon>
        <taxon>Dikarya</taxon>
        <taxon>Ascomycota</taxon>
        <taxon>Pezizomycotina</taxon>
        <taxon>Dothideomycetes</taxon>
        <taxon>Dothideomycetes incertae sedis</taxon>
        <taxon>Microthyriales</taxon>
        <taxon>Microthyriaceae</taxon>
        <taxon>Microthyrium</taxon>
    </lineage>
</organism>
<proteinExistence type="predicted"/>
<evidence type="ECO:0000259" key="7">
    <source>
        <dbReference type="PROSITE" id="PS50865"/>
    </source>
</evidence>